<accession>A0ABN6L2B3</accession>
<gene>
    <name evidence="3" type="ORF">HYD_1240</name>
</gene>
<evidence type="ECO:0000313" key="4">
    <source>
        <dbReference type="Proteomes" id="UP001320209"/>
    </source>
</evidence>
<keyword evidence="4" id="KW-1185">Reference proteome</keyword>
<dbReference type="RefSeq" id="WP_236865291.1">
    <property type="nucleotide sequence ID" value="NZ_AP025225.1"/>
</dbReference>
<evidence type="ECO:0000256" key="1">
    <source>
        <dbReference type="SAM" id="MobiDB-lite"/>
    </source>
</evidence>
<evidence type="ECO:0000313" key="3">
    <source>
        <dbReference type="EMBL" id="BDB95991.1"/>
    </source>
</evidence>
<keyword evidence="2" id="KW-0472">Membrane</keyword>
<feature type="compositionally biased region" description="Basic and acidic residues" evidence="1">
    <location>
        <begin position="155"/>
        <end position="166"/>
    </location>
</feature>
<reference evidence="3" key="1">
    <citation type="submission" date="2021-10" db="EMBL/GenBank/DDBJ databases">
        <title>Genome Sequence of The Candidatus Hydrogeosomobacter endosymbioticus, an Intracellular Bacterial Symbiont of the Anaerobic Ciliate GW7.</title>
        <authorList>
            <person name="Shiohama Y."/>
            <person name="Shinzato N."/>
        </authorList>
    </citation>
    <scope>NUCLEOTIDE SEQUENCE [LARGE SCALE GENOMIC DNA]</scope>
    <source>
        <strain evidence="3">200920</strain>
    </source>
</reference>
<feature type="region of interest" description="Disordered" evidence="1">
    <location>
        <begin position="54"/>
        <end position="185"/>
    </location>
</feature>
<dbReference type="EMBL" id="AP025225">
    <property type="protein sequence ID" value="BDB95991.1"/>
    <property type="molecule type" value="Genomic_DNA"/>
</dbReference>
<keyword evidence="2" id="KW-1133">Transmembrane helix</keyword>
<sequence>MSNDKKGFLLSALFHALIVAFCFFGSMYMSDKLKIEEAPPCTIPIDVVAVSDISKAPPSRRKAEDPPPQEHARDPDPKKEEPKEKEVRKDASMEELIQKKLSERKEKSHVKEKQKAQDKKHDKKKITKKQPTKKNNVKKLRGQKNNSSDQQDFMRFLKDVRKDKSDAPVADTPMTDDNSKSNYGASSVGELSMSIVDRVRNQLESCWRIPLGAQNSGNIVVVVLLEMNPDATVRKATILHNEGTTNHPMYKVAAESALQAVFHPDCNPLVLPLDQYEKWKIFKFRFIR</sequence>
<proteinExistence type="predicted"/>
<keyword evidence="2" id="KW-0812">Transmembrane</keyword>
<feature type="compositionally biased region" description="Basic and acidic residues" evidence="1">
    <location>
        <begin position="61"/>
        <end position="120"/>
    </location>
</feature>
<feature type="compositionally biased region" description="Basic residues" evidence="1">
    <location>
        <begin position="121"/>
        <end position="142"/>
    </location>
</feature>
<name>A0ABN6L2B3_9PROT</name>
<dbReference type="SUPFAM" id="SSF74653">
    <property type="entry name" value="TolA/TonB C-terminal domain"/>
    <property type="match status" value="1"/>
</dbReference>
<organism evidence="3 4">
    <name type="scientific">Candidatus Hydrogenosomobacter endosymbioticus</name>
    <dbReference type="NCBI Taxonomy" id="2558174"/>
    <lineage>
        <taxon>Bacteria</taxon>
        <taxon>Pseudomonadati</taxon>
        <taxon>Pseudomonadota</taxon>
        <taxon>Alphaproteobacteria</taxon>
        <taxon>Holosporales</taxon>
        <taxon>Holosporaceae</taxon>
        <taxon>Candidatus Hydrogenosomobacter</taxon>
    </lineage>
</organism>
<protein>
    <recommendedName>
        <fullName evidence="5">Periplasmic protein TonB</fullName>
    </recommendedName>
</protein>
<dbReference type="Proteomes" id="UP001320209">
    <property type="component" value="Chromosome"/>
</dbReference>
<dbReference type="Gene3D" id="3.30.1150.10">
    <property type="match status" value="1"/>
</dbReference>
<feature type="transmembrane region" description="Helical" evidence="2">
    <location>
        <begin position="7"/>
        <end position="29"/>
    </location>
</feature>
<evidence type="ECO:0008006" key="5">
    <source>
        <dbReference type="Google" id="ProtNLM"/>
    </source>
</evidence>
<evidence type="ECO:0000256" key="2">
    <source>
        <dbReference type="SAM" id="Phobius"/>
    </source>
</evidence>